<dbReference type="PANTHER" id="PTHR32196:SF71">
    <property type="entry name" value="AUTOINDUCER 2 IMPORT SYSTEM PERMEASE PROTEIN LSRD"/>
    <property type="match status" value="1"/>
</dbReference>
<evidence type="ECO:0000256" key="2">
    <source>
        <dbReference type="ARBA" id="ARBA00022519"/>
    </source>
</evidence>
<evidence type="ECO:0000256" key="3">
    <source>
        <dbReference type="SAM" id="Phobius"/>
    </source>
</evidence>
<dbReference type="RefSeq" id="WP_157038614.1">
    <property type="nucleotide sequence ID" value="NZ_HF571038.1"/>
</dbReference>
<feature type="transmembrane region" description="Helical" evidence="3">
    <location>
        <begin position="23"/>
        <end position="40"/>
    </location>
</feature>
<dbReference type="GO" id="GO:0005886">
    <property type="term" value="C:plasma membrane"/>
    <property type="evidence" value="ECO:0007669"/>
    <property type="project" value="TreeGrafter"/>
</dbReference>
<keyword evidence="3" id="KW-0472">Membrane</keyword>
<dbReference type="PANTHER" id="PTHR32196">
    <property type="entry name" value="ABC TRANSPORTER PERMEASE PROTEIN YPHD-RELATED-RELATED"/>
    <property type="match status" value="1"/>
</dbReference>
<keyword evidence="2" id="KW-1003">Cell membrane</keyword>
<evidence type="ECO:0000313" key="4">
    <source>
        <dbReference type="EMBL" id="CCI51525.1"/>
    </source>
</evidence>
<feature type="transmembrane region" description="Helical" evidence="3">
    <location>
        <begin position="78"/>
        <end position="95"/>
    </location>
</feature>
<evidence type="ECO:0000256" key="1">
    <source>
        <dbReference type="ARBA" id="ARBA00022448"/>
    </source>
</evidence>
<organism evidence="4 5">
    <name type="scientific">Nostocoides jenkinsii Ben 74</name>
    <dbReference type="NCBI Taxonomy" id="1193518"/>
    <lineage>
        <taxon>Bacteria</taxon>
        <taxon>Bacillati</taxon>
        <taxon>Actinomycetota</taxon>
        <taxon>Actinomycetes</taxon>
        <taxon>Micrococcales</taxon>
        <taxon>Intrasporangiaceae</taxon>
        <taxon>Nostocoides</taxon>
    </lineage>
</organism>
<sequence>MRADPAEPPARPRHGALQIAERYGLMAVLVIAFVAFSVLLPETFPTLGNVKAMINSQAIILLLALALTLPLRSGDFDLSIAGTMTAAAAVVAQLTTTGTSIPVAIGANAVGTLIAHYLLNIFVTGLQLYGAQPWVSDVFNGMALILAVTFARVAARLSGRA</sequence>
<keyword evidence="3" id="KW-1133">Transmembrane helix</keyword>
<name>A0A077M6V6_9MICO</name>
<keyword evidence="2" id="KW-0997">Cell inner membrane</keyword>
<comment type="caution">
    <text evidence="4">The sequence shown here is derived from an EMBL/GenBank/DDBJ whole genome shotgun (WGS) entry which is preliminary data.</text>
</comment>
<protein>
    <recommendedName>
        <fullName evidence="6">ABC transporter permease</fullName>
    </recommendedName>
</protein>
<dbReference type="EMBL" id="CAJC01000010">
    <property type="protein sequence ID" value="CCI51525.1"/>
    <property type="molecule type" value="Genomic_DNA"/>
</dbReference>
<proteinExistence type="predicted"/>
<gene>
    <name evidence="4" type="ORF">BN13_1070010</name>
</gene>
<dbReference type="Proteomes" id="UP000035720">
    <property type="component" value="Unassembled WGS sequence"/>
</dbReference>
<keyword evidence="5" id="KW-1185">Reference proteome</keyword>
<keyword evidence="1" id="KW-0813">Transport</keyword>
<reference evidence="4 5" key="1">
    <citation type="journal article" date="2013" name="ISME J.">
        <title>A metabolic model for members of the genus Tetrasphaera involved in enhanced biological phosphorus removal.</title>
        <authorList>
            <person name="Kristiansen R."/>
            <person name="Nguyen H.T.T."/>
            <person name="Saunders A.M."/>
            <person name="Nielsen J.L."/>
            <person name="Wimmer R."/>
            <person name="Le V.Q."/>
            <person name="McIlroy S.J."/>
            <person name="Petrovski S."/>
            <person name="Seviour R.J."/>
            <person name="Calteau A."/>
            <person name="Nielsen K.L."/>
            <person name="Nielsen P.H."/>
        </authorList>
    </citation>
    <scope>NUCLEOTIDE SEQUENCE [LARGE SCALE GENOMIC DNA]</scope>
    <source>
        <strain evidence="4 5">Ben 74</strain>
    </source>
</reference>
<dbReference type="AlphaFoldDB" id="A0A077M6V6"/>
<keyword evidence="3" id="KW-0812">Transmembrane</keyword>
<dbReference type="OrthoDB" id="9808136at2"/>
<feature type="transmembrane region" description="Helical" evidence="3">
    <location>
        <begin position="52"/>
        <end position="71"/>
    </location>
</feature>
<dbReference type="STRING" id="1193518.BN13_1070010"/>
<evidence type="ECO:0000313" key="5">
    <source>
        <dbReference type="Proteomes" id="UP000035720"/>
    </source>
</evidence>
<evidence type="ECO:0008006" key="6">
    <source>
        <dbReference type="Google" id="ProtNLM"/>
    </source>
</evidence>
<accession>A0A077M6V6</accession>